<dbReference type="InterPro" id="IPR012338">
    <property type="entry name" value="Beta-lactam/transpept-like"/>
</dbReference>
<dbReference type="EMBL" id="JBHUHF010000001">
    <property type="protein sequence ID" value="MFD2025226.1"/>
    <property type="molecule type" value="Genomic_DNA"/>
</dbReference>
<feature type="region of interest" description="Disordered" evidence="2">
    <location>
        <begin position="184"/>
        <end position="203"/>
    </location>
</feature>
<dbReference type="Gene3D" id="3.40.710.10">
    <property type="entry name" value="DD-peptidase/beta-lactamase superfamily"/>
    <property type="match status" value="1"/>
</dbReference>
<comment type="caution">
    <text evidence="4">The sequence shown here is derived from an EMBL/GenBank/DDBJ whole genome shotgun (WGS) entry which is preliminary data.</text>
</comment>
<dbReference type="RefSeq" id="WP_377197132.1">
    <property type="nucleotide sequence ID" value="NZ_JBHUHF010000001.1"/>
</dbReference>
<keyword evidence="1 4" id="KW-0378">Hydrolase</keyword>
<protein>
    <submittedName>
        <fullName evidence="4">Serine hydrolase domain-containing protein</fullName>
        <ecNumber evidence="4">3.-.-.-</ecNumber>
    </submittedName>
</protein>
<evidence type="ECO:0000313" key="4">
    <source>
        <dbReference type="EMBL" id="MFD2025226.1"/>
    </source>
</evidence>
<evidence type="ECO:0000259" key="3">
    <source>
        <dbReference type="Pfam" id="PF00144"/>
    </source>
</evidence>
<dbReference type="Proteomes" id="UP001597338">
    <property type="component" value="Unassembled WGS sequence"/>
</dbReference>
<proteinExistence type="predicted"/>
<dbReference type="Pfam" id="PF00144">
    <property type="entry name" value="Beta-lactamase"/>
    <property type="match status" value="1"/>
</dbReference>
<reference evidence="5" key="1">
    <citation type="journal article" date="2019" name="Int. J. Syst. Evol. Microbiol.">
        <title>The Global Catalogue of Microorganisms (GCM) 10K type strain sequencing project: providing services to taxonomists for standard genome sequencing and annotation.</title>
        <authorList>
            <consortium name="The Broad Institute Genomics Platform"/>
            <consortium name="The Broad Institute Genome Sequencing Center for Infectious Disease"/>
            <person name="Wu L."/>
            <person name="Ma J."/>
        </authorList>
    </citation>
    <scope>NUCLEOTIDE SEQUENCE [LARGE SCALE GENOMIC DNA]</scope>
    <source>
        <strain evidence="5">CCM 7043</strain>
    </source>
</reference>
<keyword evidence="5" id="KW-1185">Reference proteome</keyword>
<dbReference type="GO" id="GO:0016787">
    <property type="term" value="F:hydrolase activity"/>
    <property type="evidence" value="ECO:0007669"/>
    <property type="project" value="UniProtKB-KW"/>
</dbReference>
<sequence length="381" mass="39366">MSSADVLGPVAEAVVAPRATTHAPPGAAVAVEEGGVRHVAARGVADLDTGEALTARHAHDVASVSKTLTLLALRRLFADGALAESDPLARLLGSRAGRHGEVTLDELLRHRGGLAPWWPLYLVPGFRDDPVATALARPAHSARGAVRAYSDLGLQALGGVIAAATALPFADAVRTLVLDPLGATTVTPGRPSPGTPTVSGPDGDAIEREMVRSGDPYPVDADADAFAWRTETVRGVAADGNAFHAFGGAAGHAGWFSDVDGLLRVAGALAGPERLGLGERTASALATTLDPGQGQGVRVYRLRWRGEDRVFLGHPGFTGTFVAAAPATSAAPEVLAVLLTNRLHGRPAPGRDRLVATEQLWLETMAHADAALHPTMTGERP</sequence>
<dbReference type="EC" id="3.-.-.-" evidence="4"/>
<evidence type="ECO:0000256" key="2">
    <source>
        <dbReference type="SAM" id="MobiDB-lite"/>
    </source>
</evidence>
<feature type="domain" description="Beta-lactamase-related" evidence="3">
    <location>
        <begin position="13"/>
        <end position="356"/>
    </location>
</feature>
<dbReference type="InterPro" id="IPR050789">
    <property type="entry name" value="Diverse_Enzym_Activities"/>
</dbReference>
<organism evidence="4 5">
    <name type="scientific">Promicromonospora aerolata</name>
    <dbReference type="NCBI Taxonomy" id="195749"/>
    <lineage>
        <taxon>Bacteria</taxon>
        <taxon>Bacillati</taxon>
        <taxon>Actinomycetota</taxon>
        <taxon>Actinomycetes</taxon>
        <taxon>Micrococcales</taxon>
        <taxon>Promicromonosporaceae</taxon>
        <taxon>Promicromonospora</taxon>
    </lineage>
</organism>
<evidence type="ECO:0000313" key="5">
    <source>
        <dbReference type="Proteomes" id="UP001597338"/>
    </source>
</evidence>
<dbReference type="SUPFAM" id="SSF56601">
    <property type="entry name" value="beta-lactamase/transpeptidase-like"/>
    <property type="match status" value="1"/>
</dbReference>
<name>A0ABW4V5V0_9MICO</name>
<dbReference type="InterPro" id="IPR001466">
    <property type="entry name" value="Beta-lactam-related"/>
</dbReference>
<dbReference type="PANTHER" id="PTHR43283">
    <property type="entry name" value="BETA-LACTAMASE-RELATED"/>
    <property type="match status" value="1"/>
</dbReference>
<evidence type="ECO:0000256" key="1">
    <source>
        <dbReference type="ARBA" id="ARBA00022801"/>
    </source>
</evidence>
<accession>A0ABW4V5V0</accession>
<gene>
    <name evidence="4" type="ORF">ACFSL2_06860</name>
</gene>
<dbReference type="PANTHER" id="PTHR43283:SF11">
    <property type="entry name" value="BETA-LACTAMASE-RELATED DOMAIN-CONTAINING PROTEIN"/>
    <property type="match status" value="1"/>
</dbReference>